<dbReference type="PANTHER" id="PTHR47597">
    <property type="entry name" value="IS A MEMBER OF THE PF|00364 BIOTIN-REQUIRING ENZYMES FAMILY-RELATED"/>
    <property type="match status" value="1"/>
</dbReference>
<dbReference type="PhylomeDB" id="R7QE28"/>
<reference evidence="3" key="1">
    <citation type="journal article" date="2013" name="Proc. Natl. Acad. Sci. U.S.A.">
        <title>Genome structure and metabolic features in the red seaweed Chondrus crispus shed light on evolution of the Archaeplastida.</title>
        <authorList>
            <person name="Collen J."/>
            <person name="Porcel B."/>
            <person name="Carre W."/>
            <person name="Ball S.G."/>
            <person name="Chaparro C."/>
            <person name="Tonon T."/>
            <person name="Barbeyron T."/>
            <person name="Michel G."/>
            <person name="Noel B."/>
            <person name="Valentin K."/>
            <person name="Elias M."/>
            <person name="Artiguenave F."/>
            <person name="Arun A."/>
            <person name="Aury J.M."/>
            <person name="Barbosa-Neto J.F."/>
            <person name="Bothwell J.H."/>
            <person name="Bouget F.Y."/>
            <person name="Brillet L."/>
            <person name="Cabello-Hurtado F."/>
            <person name="Capella-Gutierrez S."/>
            <person name="Charrier B."/>
            <person name="Cladiere L."/>
            <person name="Cock J.M."/>
            <person name="Coelho S.M."/>
            <person name="Colleoni C."/>
            <person name="Czjzek M."/>
            <person name="Da Silva C."/>
            <person name="Delage L."/>
            <person name="Denoeud F."/>
            <person name="Deschamps P."/>
            <person name="Dittami S.M."/>
            <person name="Gabaldon T."/>
            <person name="Gachon C.M."/>
            <person name="Groisillier A."/>
            <person name="Herve C."/>
            <person name="Jabbari K."/>
            <person name="Katinka M."/>
            <person name="Kloareg B."/>
            <person name="Kowalczyk N."/>
            <person name="Labadie K."/>
            <person name="Leblanc C."/>
            <person name="Lopez P.J."/>
            <person name="McLachlan D.H."/>
            <person name="Meslet-Cladiere L."/>
            <person name="Moustafa A."/>
            <person name="Nehr Z."/>
            <person name="Nyvall Collen P."/>
            <person name="Panaud O."/>
            <person name="Partensky F."/>
            <person name="Poulain J."/>
            <person name="Rensing S.A."/>
            <person name="Rousvoal S."/>
            <person name="Samson G."/>
            <person name="Symeonidi A."/>
            <person name="Weissenbach J."/>
            <person name="Zambounis A."/>
            <person name="Wincker P."/>
            <person name="Boyen C."/>
        </authorList>
    </citation>
    <scope>NUCLEOTIDE SEQUENCE [LARGE SCALE GENOMIC DNA]</scope>
    <source>
        <strain evidence="3">cv. Stackhouse</strain>
    </source>
</reference>
<feature type="domain" description="Lipoyl-binding" evidence="1">
    <location>
        <begin position="191"/>
        <end position="254"/>
    </location>
</feature>
<dbReference type="KEGG" id="ccp:CHC_T00008359001"/>
<evidence type="ECO:0000313" key="3">
    <source>
        <dbReference type="Proteomes" id="UP000012073"/>
    </source>
</evidence>
<dbReference type="EMBL" id="HG001755">
    <property type="protein sequence ID" value="CDF35983.1"/>
    <property type="molecule type" value="Genomic_DNA"/>
</dbReference>
<dbReference type="InterPro" id="IPR053217">
    <property type="entry name" value="ACC_Biotin_Carrier"/>
</dbReference>
<organism evidence="2 3">
    <name type="scientific">Chondrus crispus</name>
    <name type="common">Carrageen Irish moss</name>
    <name type="synonym">Polymorpha crispa</name>
    <dbReference type="NCBI Taxonomy" id="2769"/>
    <lineage>
        <taxon>Eukaryota</taxon>
        <taxon>Rhodophyta</taxon>
        <taxon>Florideophyceae</taxon>
        <taxon>Rhodymeniophycidae</taxon>
        <taxon>Gigartinales</taxon>
        <taxon>Gigartinaceae</taxon>
        <taxon>Chondrus</taxon>
    </lineage>
</organism>
<dbReference type="InterPro" id="IPR000089">
    <property type="entry name" value="Biotin_lipoyl"/>
</dbReference>
<dbReference type="OrthoDB" id="5708at2759"/>
<keyword evidence="3" id="KW-1185">Reference proteome</keyword>
<dbReference type="STRING" id="2769.R7QE28"/>
<dbReference type="Proteomes" id="UP000012073">
    <property type="component" value="Unassembled WGS sequence"/>
</dbReference>
<dbReference type="CDD" id="cd06850">
    <property type="entry name" value="biotinyl_domain"/>
    <property type="match status" value="1"/>
</dbReference>
<accession>R7QE28</accession>
<dbReference type="InterPro" id="IPR011053">
    <property type="entry name" value="Single_hybrid_motif"/>
</dbReference>
<dbReference type="RefSeq" id="XP_005715802.1">
    <property type="nucleotide sequence ID" value="XM_005715745.1"/>
</dbReference>
<evidence type="ECO:0000259" key="1">
    <source>
        <dbReference type="Pfam" id="PF00364"/>
    </source>
</evidence>
<name>R7QE28_CHOCR</name>
<gene>
    <name evidence="2" type="ORF">CHC_T00008359001</name>
</gene>
<dbReference type="GeneID" id="17323518"/>
<sequence length="257" mass="27494">MPSIPAFTAPVPCALRGTSRTVAISPRRALPARSLQRRGVMAVASGEPVTAAEAPMGEVDGVDVVISPGADVAQSSIQTLTDIEEIIALVDEFDLRDFRLADKGVAVEISRAGGRGFEDGKLARPVRAAEGAVVYETQEPGVVYEDEAVTHDEGAVVDIPTVEQGKPDPTGDPETVYDSDFVVMSNRVGFFYSGAKNKPPLVNVGDHVDFNQPVCIIEQLGQQYVYLSEASGTVNEIFVEDGDAVEYDQKVMVIRPD</sequence>
<dbReference type="Pfam" id="PF00364">
    <property type="entry name" value="Biotin_lipoyl"/>
    <property type="match status" value="1"/>
</dbReference>
<dbReference type="Gramene" id="CDF35983">
    <property type="protein sequence ID" value="CDF35983"/>
    <property type="gene ID" value="CHC_T00008359001"/>
</dbReference>
<dbReference type="AlphaFoldDB" id="R7QE28"/>
<dbReference type="PANTHER" id="PTHR47597:SF1">
    <property type="entry name" value="IS A MEMBER OF THE PF|00364 BIOTIN-REQUIRING ENZYMES FAMILY-RELATED"/>
    <property type="match status" value="1"/>
</dbReference>
<dbReference type="Gene3D" id="2.40.50.100">
    <property type="match status" value="1"/>
</dbReference>
<protein>
    <submittedName>
        <fullName evidence="2">Putative Acetyl-CoA carboxylase biotin carboxyl carrier subunit</fullName>
    </submittedName>
</protein>
<evidence type="ECO:0000313" key="2">
    <source>
        <dbReference type="EMBL" id="CDF35983.1"/>
    </source>
</evidence>
<dbReference type="SUPFAM" id="SSF51230">
    <property type="entry name" value="Single hybrid motif"/>
    <property type="match status" value="1"/>
</dbReference>
<proteinExistence type="predicted"/>